<feature type="non-terminal residue" evidence="1">
    <location>
        <position position="1"/>
    </location>
</feature>
<dbReference type="SUPFAM" id="SSF54160">
    <property type="entry name" value="Chromo domain-like"/>
    <property type="match status" value="1"/>
</dbReference>
<dbReference type="EMBL" id="BKCJ010312579">
    <property type="protein sequence ID" value="GEZ70550.1"/>
    <property type="molecule type" value="Genomic_DNA"/>
</dbReference>
<evidence type="ECO:0000313" key="1">
    <source>
        <dbReference type="EMBL" id="GEZ70550.1"/>
    </source>
</evidence>
<proteinExistence type="predicted"/>
<name>A0A699IN54_TANCI</name>
<gene>
    <name evidence="1" type="ORF">Tci_542523</name>
</gene>
<reference evidence="1" key="1">
    <citation type="journal article" date="2019" name="Sci. Rep.">
        <title>Draft genome of Tanacetum cinerariifolium, the natural source of mosquito coil.</title>
        <authorList>
            <person name="Yamashiro T."/>
            <person name="Shiraishi A."/>
            <person name="Satake H."/>
            <person name="Nakayama K."/>
        </authorList>
    </citation>
    <scope>NUCLEOTIDE SEQUENCE</scope>
</reference>
<dbReference type="InterPro" id="IPR016197">
    <property type="entry name" value="Chromo-like_dom_sf"/>
</dbReference>
<organism evidence="1">
    <name type="scientific">Tanacetum cinerariifolium</name>
    <name type="common">Dalmatian daisy</name>
    <name type="synonym">Chrysanthemum cinerariifolium</name>
    <dbReference type="NCBI Taxonomy" id="118510"/>
    <lineage>
        <taxon>Eukaryota</taxon>
        <taxon>Viridiplantae</taxon>
        <taxon>Streptophyta</taxon>
        <taxon>Embryophyta</taxon>
        <taxon>Tracheophyta</taxon>
        <taxon>Spermatophyta</taxon>
        <taxon>Magnoliopsida</taxon>
        <taxon>eudicotyledons</taxon>
        <taxon>Gunneridae</taxon>
        <taxon>Pentapetalae</taxon>
        <taxon>asterids</taxon>
        <taxon>campanulids</taxon>
        <taxon>Asterales</taxon>
        <taxon>Asteraceae</taxon>
        <taxon>Asteroideae</taxon>
        <taxon>Anthemideae</taxon>
        <taxon>Anthemidinae</taxon>
        <taxon>Tanacetum</taxon>
    </lineage>
</organism>
<accession>A0A699IN54</accession>
<comment type="caution">
    <text evidence="1">The sequence shown here is derived from an EMBL/GenBank/DDBJ whole genome shotgun (WGS) entry which is preliminary data.</text>
</comment>
<dbReference type="AlphaFoldDB" id="A0A699IN54"/>
<protein>
    <submittedName>
        <fullName evidence="1">Retrotransposon-related protein</fullName>
    </submittedName>
</protein>
<sequence>KLRQDVKTFVASYDTCQMSKPDLFAYPGLLQPLPIPNMIWSHISMDFIEGLPLSYGKSRAQNKMKVQADKKMTDIVFELDQCVYFKLQPHRQVTVKQKKHNKLSPKFFGPFRIIAKLYKGPILNVVSTLPVCNPQGKLVQQPVKVLDRRLGKVGNSAAIYVLIQWSNSTPDDATWELHSDIAKRYPKF</sequence>